<evidence type="ECO:0000313" key="1">
    <source>
        <dbReference type="EMBL" id="MPC75085.1"/>
    </source>
</evidence>
<protein>
    <submittedName>
        <fullName evidence="1">Uncharacterized protein</fullName>
    </submittedName>
</protein>
<organism evidence="1 2">
    <name type="scientific">Portunus trituberculatus</name>
    <name type="common">Swimming crab</name>
    <name type="synonym">Neptunus trituberculatus</name>
    <dbReference type="NCBI Taxonomy" id="210409"/>
    <lineage>
        <taxon>Eukaryota</taxon>
        <taxon>Metazoa</taxon>
        <taxon>Ecdysozoa</taxon>
        <taxon>Arthropoda</taxon>
        <taxon>Crustacea</taxon>
        <taxon>Multicrustacea</taxon>
        <taxon>Malacostraca</taxon>
        <taxon>Eumalacostraca</taxon>
        <taxon>Eucarida</taxon>
        <taxon>Decapoda</taxon>
        <taxon>Pleocyemata</taxon>
        <taxon>Brachyura</taxon>
        <taxon>Eubrachyura</taxon>
        <taxon>Portunoidea</taxon>
        <taxon>Portunidae</taxon>
        <taxon>Portuninae</taxon>
        <taxon>Portunus</taxon>
    </lineage>
</organism>
<reference evidence="1 2" key="1">
    <citation type="submission" date="2019-05" db="EMBL/GenBank/DDBJ databases">
        <title>Another draft genome of Portunus trituberculatus and its Hox gene families provides insights of decapod evolution.</title>
        <authorList>
            <person name="Jeong J.-H."/>
            <person name="Song I."/>
            <person name="Kim S."/>
            <person name="Choi T."/>
            <person name="Kim D."/>
            <person name="Ryu S."/>
            <person name="Kim W."/>
        </authorList>
    </citation>
    <scope>NUCLEOTIDE SEQUENCE [LARGE SCALE GENOMIC DNA]</scope>
    <source>
        <tissue evidence="1">Muscle</tissue>
    </source>
</reference>
<accession>A0A5B7HYY9</accession>
<gene>
    <name evidence="1" type="ORF">E2C01_069470</name>
</gene>
<comment type="caution">
    <text evidence="1">The sequence shown here is derived from an EMBL/GenBank/DDBJ whole genome shotgun (WGS) entry which is preliminary data.</text>
</comment>
<evidence type="ECO:0000313" key="2">
    <source>
        <dbReference type="Proteomes" id="UP000324222"/>
    </source>
</evidence>
<name>A0A5B7HYY9_PORTR</name>
<dbReference type="EMBL" id="VSRR010040336">
    <property type="protein sequence ID" value="MPC75085.1"/>
    <property type="molecule type" value="Genomic_DNA"/>
</dbReference>
<proteinExistence type="predicted"/>
<keyword evidence="2" id="KW-1185">Reference proteome</keyword>
<dbReference type="AlphaFoldDB" id="A0A5B7HYY9"/>
<dbReference type="Proteomes" id="UP000324222">
    <property type="component" value="Unassembled WGS sequence"/>
</dbReference>
<sequence>MTQSTPLVRRTVTRQIRGLGREQTKSKTRNSLTRFIFALTKTLLKGGLSARAGTRARLALEFSRRRAHLLSRGCHFSNSFLHQTEMHVIQTDKWENKLNNPR</sequence>